<dbReference type="InterPro" id="IPR011330">
    <property type="entry name" value="Glyco_hydro/deAcase_b/a-brl"/>
</dbReference>
<evidence type="ECO:0000256" key="5">
    <source>
        <dbReference type="ARBA" id="ARBA00032976"/>
    </source>
</evidence>
<dbReference type="PROSITE" id="PS51677">
    <property type="entry name" value="NODB"/>
    <property type="match status" value="1"/>
</dbReference>
<name>A0A0S3PXI4_9BRAD</name>
<comment type="similarity">
    <text evidence="2">Belongs to the polysaccharide deacetylase family.</text>
</comment>
<dbReference type="EMBL" id="AP014946">
    <property type="protein sequence ID" value="BAT60464.1"/>
    <property type="molecule type" value="Genomic_DNA"/>
</dbReference>
<gene>
    <name evidence="7" type="ORF">GJW-30_1_03007</name>
</gene>
<dbReference type="KEGG" id="vgo:GJW-30_1_03007"/>
<comment type="function">
    <text evidence="1">Is involved in generating a small heat-stable compound (Nod), an acylated oligomer of N-acetylglucosamine, that stimulates mitosis in various plant protoplasts.</text>
</comment>
<dbReference type="AlphaFoldDB" id="A0A0S3PXI4"/>
<proteinExistence type="inferred from homology"/>
<dbReference type="Gene3D" id="3.20.20.370">
    <property type="entry name" value="Glycoside hydrolase/deacetylase"/>
    <property type="match status" value="1"/>
</dbReference>
<evidence type="ECO:0000313" key="8">
    <source>
        <dbReference type="Proteomes" id="UP000236884"/>
    </source>
</evidence>
<feature type="domain" description="NodB homology" evidence="6">
    <location>
        <begin position="83"/>
        <end position="277"/>
    </location>
</feature>
<organism evidence="7 8">
    <name type="scientific">Variibacter gotjawalensis</name>
    <dbReference type="NCBI Taxonomy" id="1333996"/>
    <lineage>
        <taxon>Bacteria</taxon>
        <taxon>Pseudomonadati</taxon>
        <taxon>Pseudomonadota</taxon>
        <taxon>Alphaproteobacteria</taxon>
        <taxon>Hyphomicrobiales</taxon>
        <taxon>Nitrobacteraceae</taxon>
        <taxon>Variibacter</taxon>
    </lineage>
</organism>
<dbReference type="Pfam" id="PF01522">
    <property type="entry name" value="Polysacc_deac_1"/>
    <property type="match status" value="1"/>
</dbReference>
<evidence type="ECO:0000313" key="7">
    <source>
        <dbReference type="EMBL" id="BAT60464.1"/>
    </source>
</evidence>
<dbReference type="SUPFAM" id="SSF88713">
    <property type="entry name" value="Glycoside hydrolase/deacetylase"/>
    <property type="match status" value="1"/>
</dbReference>
<evidence type="ECO:0000259" key="6">
    <source>
        <dbReference type="PROSITE" id="PS51677"/>
    </source>
</evidence>
<dbReference type="CDD" id="cd10918">
    <property type="entry name" value="CE4_NodB_like_5s_6s"/>
    <property type="match status" value="1"/>
</dbReference>
<sequence>MTPPRDMKDRAKRVVLRGVLDRLRPLAYTKITSGIRCLTFHYQFPDEQENASRLFAALKREGDFITTAELLALLDGTATRQGRLFHLSIDDGFENIATEAHPMLKSAGIPYSLMVCPTYVGAGEIGNEAFRKNAQYAAPLPLAGWDALAALAGDGVEIGAHTLSHREVSTLTTDELAQEVSQCRAEIEAKLGMPCTSFAWPFGRISAMTEEAVALAQNSGYRAIFSSVRGLLQPGQGVPRYLPRDHFEPGWPVDTVVYYATREAPLFEPPALPTTRR</sequence>
<evidence type="ECO:0000256" key="1">
    <source>
        <dbReference type="ARBA" id="ARBA00003236"/>
    </source>
</evidence>
<keyword evidence="8" id="KW-1185">Reference proteome</keyword>
<dbReference type="InterPro" id="IPR051398">
    <property type="entry name" value="Polysacch_Deacetylase"/>
</dbReference>
<evidence type="ECO:0000256" key="4">
    <source>
        <dbReference type="ARBA" id="ARBA00022729"/>
    </source>
</evidence>
<protein>
    <recommendedName>
        <fullName evidence="3">Chitooligosaccharide deacetylase</fullName>
    </recommendedName>
    <alternativeName>
        <fullName evidence="5">Nodulation protein B</fullName>
    </alternativeName>
</protein>
<dbReference type="GO" id="GO:0005975">
    <property type="term" value="P:carbohydrate metabolic process"/>
    <property type="evidence" value="ECO:0007669"/>
    <property type="project" value="InterPro"/>
</dbReference>
<reference evidence="7 8" key="1">
    <citation type="submission" date="2015-08" db="EMBL/GenBank/DDBJ databases">
        <title>Investigation of the bacterial diversity of lava forest soil.</title>
        <authorList>
            <person name="Lee J.S."/>
        </authorList>
    </citation>
    <scope>NUCLEOTIDE SEQUENCE [LARGE SCALE GENOMIC DNA]</scope>
    <source>
        <strain evidence="7 8">GJW-30</strain>
    </source>
</reference>
<dbReference type="InterPro" id="IPR002509">
    <property type="entry name" value="NODB_dom"/>
</dbReference>
<accession>A0A0S3PXI4</accession>
<dbReference type="PANTHER" id="PTHR34216:SF7">
    <property type="entry name" value="POLY-BETA-1,6-N-ACETYL-D-GLUCOSAMINE N-DEACETYLASE"/>
    <property type="match status" value="1"/>
</dbReference>
<dbReference type="Proteomes" id="UP000236884">
    <property type="component" value="Chromosome"/>
</dbReference>
<evidence type="ECO:0000256" key="2">
    <source>
        <dbReference type="ARBA" id="ARBA00010973"/>
    </source>
</evidence>
<dbReference type="GO" id="GO:0016810">
    <property type="term" value="F:hydrolase activity, acting on carbon-nitrogen (but not peptide) bonds"/>
    <property type="evidence" value="ECO:0007669"/>
    <property type="project" value="InterPro"/>
</dbReference>
<evidence type="ECO:0000256" key="3">
    <source>
        <dbReference type="ARBA" id="ARBA00020071"/>
    </source>
</evidence>
<dbReference type="PANTHER" id="PTHR34216">
    <property type="match status" value="1"/>
</dbReference>
<keyword evidence="4" id="KW-0732">Signal</keyword>